<dbReference type="Proteomes" id="UP000218334">
    <property type="component" value="Unassembled WGS sequence"/>
</dbReference>
<dbReference type="EMBL" id="KZ293508">
    <property type="protein sequence ID" value="PBK59286.1"/>
    <property type="molecule type" value="Genomic_DNA"/>
</dbReference>
<reference evidence="2" key="1">
    <citation type="journal article" date="2017" name="Nat. Ecol. Evol.">
        <title>Genome expansion and lineage-specific genetic innovations in the forest pathogenic fungi Armillaria.</title>
        <authorList>
            <person name="Sipos G."/>
            <person name="Prasanna A.N."/>
            <person name="Walter M.C."/>
            <person name="O'Connor E."/>
            <person name="Balint B."/>
            <person name="Krizsan K."/>
            <person name="Kiss B."/>
            <person name="Hess J."/>
            <person name="Varga T."/>
            <person name="Slot J."/>
            <person name="Riley R."/>
            <person name="Boka B."/>
            <person name="Rigling D."/>
            <person name="Barry K."/>
            <person name="Lee J."/>
            <person name="Mihaltcheva S."/>
            <person name="LaButti K."/>
            <person name="Lipzen A."/>
            <person name="Waldron R."/>
            <person name="Moloney N.M."/>
            <person name="Sperisen C."/>
            <person name="Kredics L."/>
            <person name="Vagvoelgyi C."/>
            <person name="Patrignani A."/>
            <person name="Fitzpatrick D."/>
            <person name="Nagy I."/>
            <person name="Doyle S."/>
            <person name="Anderson J.B."/>
            <person name="Grigoriev I.V."/>
            <person name="Gueldener U."/>
            <person name="Muensterkoetter M."/>
            <person name="Nagy L.G."/>
        </authorList>
    </citation>
    <scope>NUCLEOTIDE SEQUENCE [LARGE SCALE GENOMIC DNA]</scope>
    <source>
        <strain evidence="2">28-4</strain>
    </source>
</reference>
<dbReference type="PANTHER" id="PTHR21310:SF15">
    <property type="entry name" value="AMINOGLYCOSIDE PHOSPHOTRANSFERASE DOMAIN-CONTAINING PROTEIN"/>
    <property type="match status" value="1"/>
</dbReference>
<gene>
    <name evidence="1" type="ORF">ARMSODRAFT_1090876</name>
</gene>
<dbReference type="Gene3D" id="3.90.1200.10">
    <property type="match status" value="1"/>
</dbReference>
<accession>A0A2H3B8C3</accession>
<evidence type="ECO:0000313" key="1">
    <source>
        <dbReference type="EMBL" id="PBK59286.1"/>
    </source>
</evidence>
<dbReference type="AlphaFoldDB" id="A0A2H3B8C3"/>
<dbReference type="PANTHER" id="PTHR21310">
    <property type="entry name" value="AMINOGLYCOSIDE PHOSPHOTRANSFERASE-RELATED-RELATED"/>
    <property type="match status" value="1"/>
</dbReference>
<organism evidence="1 2">
    <name type="scientific">Armillaria solidipes</name>
    <dbReference type="NCBI Taxonomy" id="1076256"/>
    <lineage>
        <taxon>Eukaryota</taxon>
        <taxon>Fungi</taxon>
        <taxon>Dikarya</taxon>
        <taxon>Basidiomycota</taxon>
        <taxon>Agaricomycotina</taxon>
        <taxon>Agaricomycetes</taxon>
        <taxon>Agaricomycetidae</taxon>
        <taxon>Agaricales</taxon>
        <taxon>Marasmiineae</taxon>
        <taxon>Physalacriaceae</taxon>
        <taxon>Armillaria</taxon>
    </lineage>
</organism>
<name>A0A2H3B8C3_9AGAR</name>
<protein>
    <submittedName>
        <fullName evidence="1">Uncharacterized protein</fullName>
    </submittedName>
</protein>
<dbReference type="SUPFAM" id="SSF56112">
    <property type="entry name" value="Protein kinase-like (PK-like)"/>
    <property type="match status" value="1"/>
</dbReference>
<dbReference type="InterPro" id="IPR011009">
    <property type="entry name" value="Kinase-like_dom_sf"/>
</dbReference>
<evidence type="ECO:0000313" key="2">
    <source>
        <dbReference type="Proteomes" id="UP000218334"/>
    </source>
</evidence>
<proteinExistence type="predicted"/>
<keyword evidence="2" id="KW-1185">Reference proteome</keyword>
<dbReference type="InterPro" id="IPR051678">
    <property type="entry name" value="AGP_Transferase"/>
</dbReference>
<sequence length="376" mass="42060">MAYVNTEALRERVEQHLNDTCISLDPVIQGTFHLIYHATMLKAGLVFVRVSHHFVDETCRPTKSKMLSEVDGKDAASIWESLSTEQKHKLSLAIGDLYSSILSLRFNAIGSIYEDRGHFFIGPMVTTEISAAHDTAPDPSKCGPHINAADWLVAVAQGDTKFALPATSEYRSPTHQSYVRSIVNDIKASPDLVADKTPIVLDHIDFSLQNIIVHSDDPTAISGVIDWEGARTVPMWAANPCFRWALFSPPEEQHHVHRILRDRIKATTPDWWRALGEETLPMRLLEQRARCSMWTPGSMNFDNPPHHFSVQIPNLLLVSSTRSVYSSISNGFAFLVSKMAASFLFKVSMIVVPSFMSYLLEYKCYIDIGAVSADLD</sequence>